<proteinExistence type="predicted"/>
<protein>
    <submittedName>
        <fullName evidence="2">Uncharacterized protein</fullName>
    </submittedName>
</protein>
<reference evidence="2 3" key="1">
    <citation type="journal article" date="2018" name="Elife">
        <title>Firefly genomes illuminate parallel origins of bioluminescence in beetles.</title>
        <authorList>
            <person name="Fallon T.R."/>
            <person name="Lower S.E."/>
            <person name="Chang C.H."/>
            <person name="Bessho-Uehara M."/>
            <person name="Martin G.J."/>
            <person name="Bewick A.J."/>
            <person name="Behringer M."/>
            <person name="Debat H.J."/>
            <person name="Wong I."/>
            <person name="Day J.C."/>
            <person name="Suvorov A."/>
            <person name="Silva C.J."/>
            <person name="Stanger-Hall K.F."/>
            <person name="Hall D.W."/>
            <person name="Schmitz R.J."/>
            <person name="Nelson D.R."/>
            <person name="Lewis S.M."/>
            <person name="Shigenobu S."/>
            <person name="Bybee S.M."/>
            <person name="Larracuente A.M."/>
            <person name="Oba Y."/>
            <person name="Weng J.K."/>
        </authorList>
    </citation>
    <scope>NUCLEOTIDE SEQUENCE [LARGE SCALE GENOMIC DNA]</scope>
    <source>
        <strain evidence="2">1611_PpyrPB1</strain>
        <tissue evidence="2">Whole body</tissue>
    </source>
</reference>
<gene>
    <name evidence="2" type="ORF">PPYR_02979</name>
</gene>
<dbReference type="Proteomes" id="UP000327044">
    <property type="component" value="Unassembled WGS sequence"/>
</dbReference>
<keyword evidence="1" id="KW-0175">Coiled coil</keyword>
<accession>A0A5N4A1L0</accession>
<evidence type="ECO:0000313" key="2">
    <source>
        <dbReference type="EMBL" id="KAB0791179.1"/>
    </source>
</evidence>
<keyword evidence="3" id="KW-1185">Reference proteome</keyword>
<dbReference type="AlphaFoldDB" id="A0A5N4A1L0"/>
<feature type="coiled-coil region" evidence="1">
    <location>
        <begin position="67"/>
        <end position="94"/>
    </location>
</feature>
<evidence type="ECO:0000313" key="3">
    <source>
        <dbReference type="Proteomes" id="UP000327044"/>
    </source>
</evidence>
<sequence>MELRSGNIISPSSVPIVRTNLMESFRSVEYDNTDVTIPENDVTHDNEAMLTTMPVITETIQQSTSPTADINVQLEQMQQAMQDLETRFELALRIRERTIDNLQNRLRQFKSCETDLVHEKDAEIENSVGTTRQDVDNSVSFPKLIPQMTTNTSLASSALTELANTAFSARQQAPNSSKEETQISYIESISKRPRIQPIWTSNPALWL</sequence>
<dbReference type="EMBL" id="VVIM01000011">
    <property type="protein sequence ID" value="KAB0791179.1"/>
    <property type="molecule type" value="Genomic_DNA"/>
</dbReference>
<dbReference type="InParanoid" id="A0A5N4A1L0"/>
<organism evidence="2 3">
    <name type="scientific">Photinus pyralis</name>
    <name type="common">Common eastern firefly</name>
    <name type="synonym">Lampyris pyralis</name>
    <dbReference type="NCBI Taxonomy" id="7054"/>
    <lineage>
        <taxon>Eukaryota</taxon>
        <taxon>Metazoa</taxon>
        <taxon>Ecdysozoa</taxon>
        <taxon>Arthropoda</taxon>
        <taxon>Hexapoda</taxon>
        <taxon>Insecta</taxon>
        <taxon>Pterygota</taxon>
        <taxon>Neoptera</taxon>
        <taxon>Endopterygota</taxon>
        <taxon>Coleoptera</taxon>
        <taxon>Polyphaga</taxon>
        <taxon>Elateriformia</taxon>
        <taxon>Elateroidea</taxon>
        <taxon>Lampyridae</taxon>
        <taxon>Lampyrinae</taxon>
        <taxon>Photinus</taxon>
    </lineage>
</organism>
<name>A0A5N4A1L0_PHOPY</name>
<evidence type="ECO:0000256" key="1">
    <source>
        <dbReference type="SAM" id="Coils"/>
    </source>
</evidence>
<comment type="caution">
    <text evidence="2">The sequence shown here is derived from an EMBL/GenBank/DDBJ whole genome shotgun (WGS) entry which is preliminary data.</text>
</comment>